<dbReference type="Pfam" id="PF04082">
    <property type="entry name" value="Fungal_trans"/>
    <property type="match status" value="1"/>
</dbReference>
<dbReference type="PROSITE" id="PS00787">
    <property type="entry name" value="CHORISMATE_SYNTHASE_1"/>
    <property type="match status" value="1"/>
</dbReference>
<dbReference type="PANTHER" id="PTHR21085">
    <property type="entry name" value="CHORISMATE SYNTHASE"/>
    <property type="match status" value="1"/>
</dbReference>
<comment type="similarity">
    <text evidence="2 9">Belongs to the chorismate synthase family.</text>
</comment>
<evidence type="ECO:0000313" key="12">
    <source>
        <dbReference type="EMBL" id="USP76545.1"/>
    </source>
</evidence>
<feature type="region of interest" description="Disordered" evidence="10">
    <location>
        <begin position="42"/>
        <end position="61"/>
    </location>
</feature>
<comment type="catalytic activity">
    <reaction evidence="9">
        <text>5-O-(1-carboxyvinyl)-3-phosphoshikimate = chorismate + phosphate</text>
        <dbReference type="Rhea" id="RHEA:21020"/>
        <dbReference type="ChEBI" id="CHEBI:29748"/>
        <dbReference type="ChEBI" id="CHEBI:43474"/>
        <dbReference type="ChEBI" id="CHEBI:57701"/>
        <dbReference type="EC" id="4.2.3.5"/>
    </reaction>
</comment>
<dbReference type="PROSITE" id="PS00788">
    <property type="entry name" value="CHORISMATE_SYNTHASE_2"/>
    <property type="match status" value="1"/>
</dbReference>
<dbReference type="InterPro" id="IPR000453">
    <property type="entry name" value="Chorismate_synth"/>
</dbReference>
<feature type="region of interest" description="Disordered" evidence="10">
    <location>
        <begin position="1205"/>
        <end position="1224"/>
    </location>
</feature>
<keyword evidence="5 9" id="KW-0028">Amino-acid biosynthesis</keyword>
<reference evidence="12" key="1">
    <citation type="submission" date="2021-12" db="EMBL/GenBank/DDBJ databases">
        <title>Curvularia clavata genome.</title>
        <authorList>
            <person name="Cao Y."/>
        </authorList>
    </citation>
    <scope>NUCLEOTIDE SEQUENCE</scope>
    <source>
        <strain evidence="12">Yc1106</strain>
    </source>
</reference>
<dbReference type="InterPro" id="IPR035904">
    <property type="entry name" value="Chorismate_synth_AroC_sf"/>
</dbReference>
<evidence type="ECO:0000256" key="2">
    <source>
        <dbReference type="ARBA" id="ARBA00008014"/>
    </source>
</evidence>
<evidence type="ECO:0000259" key="11">
    <source>
        <dbReference type="SMART" id="SM00906"/>
    </source>
</evidence>
<dbReference type="GO" id="GO:0008270">
    <property type="term" value="F:zinc ion binding"/>
    <property type="evidence" value="ECO:0007669"/>
    <property type="project" value="InterPro"/>
</dbReference>
<dbReference type="GO" id="GO:0009073">
    <property type="term" value="P:aromatic amino acid family biosynthetic process"/>
    <property type="evidence" value="ECO:0007669"/>
    <property type="project" value="UniProtKB-KW"/>
</dbReference>
<accession>A0A9Q8Z6G0</accession>
<sequence length="1224" mass="135298">MSTFGTHFRVTTYGESHCLSVGAIIDGCPPGMALTEADIQPQMTRRRPGQSAITTPRNEKDRVEIQSGTEFGITLGTPIGIRVMNENQRKQDYGNQTMDKYPRPSHADWTYLEKYGVKASSGGGRSSARETIGRVAAGAIAEKYLREAYGIEIVAFTNSIGNEFLFPPTPEHPTASTNPEYLKLIDSITREKVDEFLPVRCPSDGVTRRMEDLIAKYRDAQDSIGGTVTCVIRNCPTGLGEPCFDKLEAKLGHAMLSIPATKGFEIGSGFGGTQVPGSIHNDAFIKAPAVPAGENPSAKVFRSKPKLTTKTNNSGGIQGGISNGAPIYFNVAFKPAATIGQAQTTVTYDQEDGVLEAKGRHDPCVVPRAVPIVESMAALVIMDACDGGTPVCATCTAVYKTECHYDAESESRRNKGHATTNNAGIKRDASSVATLTSDPAPNADFIINSLKRLPDEHVSELIQHIRSNPDFDTATLAETWRKNVTLTPSTPIDGQSLESDLSVLLGKPAVTLTGQSRHFGHSASLSLVPEEENFGGARMRMSSVQPQRQGSTWTNVTDDLTFVESLLNLYFTWSHPFYVLFSRECFYKDFRAGRDKYCCSLLVNAICAYACHLTDDPAGRTDPSDFRTAGDHFFAEARRLLFEDETPCLTTVQALCVMSLREPSTGRDSSGFAYIGRCMRMCVEMGLHLDYGTSATLGLTPSEVEVRKVTFWGCFTVENVWTIAMGRISQIPRAAITLQKPILDETTTSPETFSGPPHGIITTRMFLQEFTTLSELINDNNHMFFAPKERLTSSKLLDCYSKYQAWYRKLPPSLGIDPKKEPQPHVLTLHMFYYTNVIHLFRPLLKVDLIHSDIHPRDICIDAANQVSRIVRIYRQFYNFRQAHLVIPHVLLTVCIIHLLYSKENQLSRQNLIEGLQGLEDIHECHYFAARSFRIIHSLSKTWSLPFPEELSNSILLPKNDPNNPHGQMNSPPEPLMGMPNSSTGTSNHVVPGTVHTQRRESLSMFNPQNMMHLATHPAHSRPASVVSSQRHTSPGVRHESVQGSYSNNMSLPYQYTQAMPSTTNMPMTITSPTTDAAESMFWNRVPGPIHQHNYQQMSPMGLESVVHNSDRLRRDGFRINEDWRSRHVNSFNTGVAANVYSAPNNQHEHPYAPRQAYSTTPDAVGYPPAAHDGHHTQDGYDGSGWWPGANAAQGHMAWAASARTKTEDGDGGNVVNPVFRNHG</sequence>
<dbReference type="GO" id="GO:0003677">
    <property type="term" value="F:DNA binding"/>
    <property type="evidence" value="ECO:0007669"/>
    <property type="project" value="InterPro"/>
</dbReference>
<name>A0A9Q8Z6G0_CURCL</name>
<organism evidence="12 13">
    <name type="scientific">Curvularia clavata</name>
    <dbReference type="NCBI Taxonomy" id="95742"/>
    <lineage>
        <taxon>Eukaryota</taxon>
        <taxon>Fungi</taxon>
        <taxon>Dikarya</taxon>
        <taxon>Ascomycota</taxon>
        <taxon>Pezizomycotina</taxon>
        <taxon>Dothideomycetes</taxon>
        <taxon>Pleosporomycetidae</taxon>
        <taxon>Pleosporales</taxon>
        <taxon>Pleosporineae</taxon>
        <taxon>Pleosporaceae</taxon>
        <taxon>Curvularia</taxon>
    </lineage>
</organism>
<evidence type="ECO:0000256" key="5">
    <source>
        <dbReference type="ARBA" id="ARBA00022605"/>
    </source>
</evidence>
<dbReference type="SUPFAM" id="SSF103263">
    <property type="entry name" value="Chorismate synthase, AroC"/>
    <property type="match status" value="1"/>
</dbReference>
<keyword evidence="8" id="KW-0539">Nucleus</keyword>
<dbReference type="EC" id="4.2.3.5" evidence="4 9"/>
<keyword evidence="13" id="KW-1185">Reference proteome</keyword>
<dbReference type="FunFam" id="3.60.150.10:FF:000004">
    <property type="entry name" value="Chorismate synthase"/>
    <property type="match status" value="1"/>
</dbReference>
<dbReference type="GO" id="GO:0004107">
    <property type="term" value="F:chorismate synthase activity"/>
    <property type="evidence" value="ECO:0007669"/>
    <property type="project" value="UniProtKB-EC"/>
</dbReference>
<dbReference type="OrthoDB" id="2162761at2759"/>
<gene>
    <name evidence="12" type="ORF">yc1106_03819</name>
</gene>
<dbReference type="EMBL" id="CP089276">
    <property type="protein sequence ID" value="USP76545.1"/>
    <property type="molecule type" value="Genomic_DNA"/>
</dbReference>
<dbReference type="CDD" id="cd12148">
    <property type="entry name" value="fungal_TF_MHR"/>
    <property type="match status" value="1"/>
</dbReference>
<comment type="pathway">
    <text evidence="1 9">Metabolic intermediate biosynthesis; chorismate biosynthesis; chorismate from D-erythrose 4-phosphate and phosphoenolpyruvate: step 7/7.</text>
</comment>
<dbReference type="VEuPathDB" id="FungiDB:yc1106_03819"/>
<dbReference type="SMART" id="SM00906">
    <property type="entry name" value="Fungal_trans"/>
    <property type="match status" value="1"/>
</dbReference>
<dbReference type="GO" id="GO:0008652">
    <property type="term" value="P:amino acid biosynthetic process"/>
    <property type="evidence" value="ECO:0007669"/>
    <property type="project" value="UniProtKB-KW"/>
</dbReference>
<evidence type="ECO:0000256" key="9">
    <source>
        <dbReference type="RuleBase" id="RU000605"/>
    </source>
</evidence>
<dbReference type="InterPro" id="IPR020541">
    <property type="entry name" value="Chorismate_synthase_CS"/>
</dbReference>
<dbReference type="PROSITE" id="PS00789">
    <property type="entry name" value="CHORISMATE_SYNTHASE_3"/>
    <property type="match status" value="1"/>
</dbReference>
<evidence type="ECO:0000256" key="3">
    <source>
        <dbReference type="ARBA" id="ARBA00011881"/>
    </source>
</evidence>
<evidence type="ECO:0000313" key="13">
    <source>
        <dbReference type="Proteomes" id="UP001056012"/>
    </source>
</evidence>
<dbReference type="GO" id="GO:0010181">
    <property type="term" value="F:FMN binding"/>
    <property type="evidence" value="ECO:0007669"/>
    <property type="project" value="TreeGrafter"/>
</dbReference>
<evidence type="ECO:0000256" key="4">
    <source>
        <dbReference type="ARBA" id="ARBA00013036"/>
    </source>
</evidence>
<dbReference type="HAMAP" id="MF_00300">
    <property type="entry name" value="Chorismate_synth"/>
    <property type="match status" value="1"/>
</dbReference>
<dbReference type="Proteomes" id="UP001056012">
    <property type="component" value="Chromosome 3"/>
</dbReference>
<evidence type="ECO:0000256" key="6">
    <source>
        <dbReference type="ARBA" id="ARBA00023141"/>
    </source>
</evidence>
<evidence type="ECO:0000256" key="10">
    <source>
        <dbReference type="SAM" id="MobiDB-lite"/>
    </source>
</evidence>
<dbReference type="NCBIfam" id="TIGR00033">
    <property type="entry name" value="aroC"/>
    <property type="match status" value="1"/>
</dbReference>
<dbReference type="CDD" id="cd07304">
    <property type="entry name" value="Chorismate_synthase"/>
    <property type="match status" value="1"/>
</dbReference>
<keyword evidence="6 9" id="KW-0057">Aromatic amino acid biosynthesis</keyword>
<evidence type="ECO:0000256" key="1">
    <source>
        <dbReference type="ARBA" id="ARBA00005044"/>
    </source>
</evidence>
<keyword evidence="7 9" id="KW-0456">Lyase</keyword>
<evidence type="ECO:0000256" key="8">
    <source>
        <dbReference type="ARBA" id="ARBA00023242"/>
    </source>
</evidence>
<dbReference type="GO" id="GO:0009423">
    <property type="term" value="P:chorismate biosynthetic process"/>
    <property type="evidence" value="ECO:0007669"/>
    <property type="project" value="TreeGrafter"/>
</dbReference>
<protein>
    <recommendedName>
        <fullName evidence="4 9">Chorismate synthase</fullName>
        <ecNumber evidence="4 9">4.2.3.5</ecNumber>
    </recommendedName>
</protein>
<dbReference type="PANTHER" id="PTHR21085:SF0">
    <property type="entry name" value="CHORISMATE SYNTHASE"/>
    <property type="match status" value="1"/>
</dbReference>
<dbReference type="Pfam" id="PF01264">
    <property type="entry name" value="Chorismate_synt"/>
    <property type="match status" value="1"/>
</dbReference>
<dbReference type="GO" id="GO:0006351">
    <property type="term" value="P:DNA-templated transcription"/>
    <property type="evidence" value="ECO:0007669"/>
    <property type="project" value="InterPro"/>
</dbReference>
<evidence type="ECO:0000256" key="7">
    <source>
        <dbReference type="ARBA" id="ARBA00023239"/>
    </source>
</evidence>
<dbReference type="GO" id="GO:0005829">
    <property type="term" value="C:cytosol"/>
    <property type="evidence" value="ECO:0007669"/>
    <property type="project" value="TreeGrafter"/>
</dbReference>
<dbReference type="AlphaFoldDB" id="A0A9Q8Z6G0"/>
<comment type="cofactor">
    <cofactor evidence="9">
        <name>FMNH2</name>
        <dbReference type="ChEBI" id="CHEBI:57618"/>
    </cofactor>
    <text evidence="9">Reduced FMN (FMNH(2)).</text>
</comment>
<dbReference type="InterPro" id="IPR007219">
    <property type="entry name" value="XnlR_reg_dom"/>
</dbReference>
<dbReference type="Gene3D" id="3.60.150.10">
    <property type="entry name" value="Chorismate synthase AroC"/>
    <property type="match status" value="1"/>
</dbReference>
<feature type="domain" description="Xylanolytic transcriptional activator regulatory" evidence="11">
    <location>
        <begin position="671"/>
        <end position="747"/>
    </location>
</feature>
<proteinExistence type="inferred from homology"/>
<comment type="subunit">
    <text evidence="3">Homotetramer.</text>
</comment>
<dbReference type="NCBIfam" id="NF003793">
    <property type="entry name" value="PRK05382.1"/>
    <property type="match status" value="1"/>
</dbReference>